<dbReference type="Proteomes" id="UP001165190">
    <property type="component" value="Unassembled WGS sequence"/>
</dbReference>
<sequence>MWWLTIPSFWIHVFARKIRCKDQDKPPERIFRVTQEKAKILGLNFIPRDLSLRETIESLKEKGFSSI</sequence>
<protein>
    <submittedName>
        <fullName evidence="2">Uncharacterized protein</fullName>
    </submittedName>
</protein>
<organism evidence="2 3">
    <name type="scientific">Hibiscus trionum</name>
    <name type="common">Flower of an hour</name>
    <dbReference type="NCBI Taxonomy" id="183268"/>
    <lineage>
        <taxon>Eukaryota</taxon>
        <taxon>Viridiplantae</taxon>
        <taxon>Streptophyta</taxon>
        <taxon>Embryophyta</taxon>
        <taxon>Tracheophyta</taxon>
        <taxon>Spermatophyta</taxon>
        <taxon>Magnoliopsida</taxon>
        <taxon>eudicotyledons</taxon>
        <taxon>Gunneridae</taxon>
        <taxon>Pentapetalae</taxon>
        <taxon>rosids</taxon>
        <taxon>malvids</taxon>
        <taxon>Malvales</taxon>
        <taxon>Malvaceae</taxon>
        <taxon>Malvoideae</taxon>
        <taxon>Hibiscus</taxon>
    </lineage>
</organism>
<evidence type="ECO:0000256" key="1">
    <source>
        <dbReference type="SAM" id="SignalP"/>
    </source>
</evidence>
<comment type="caution">
    <text evidence="2">The sequence shown here is derived from an EMBL/GenBank/DDBJ whole genome shotgun (WGS) entry which is preliminary data.</text>
</comment>
<evidence type="ECO:0000313" key="3">
    <source>
        <dbReference type="Proteomes" id="UP001165190"/>
    </source>
</evidence>
<name>A0A9W7IJY6_HIBTR</name>
<feature type="signal peptide" evidence="1">
    <location>
        <begin position="1"/>
        <end position="15"/>
    </location>
</feature>
<dbReference type="OrthoDB" id="1434203at2759"/>
<accession>A0A9W7IJY6</accession>
<dbReference type="AlphaFoldDB" id="A0A9W7IJY6"/>
<keyword evidence="3" id="KW-1185">Reference proteome</keyword>
<keyword evidence="1" id="KW-0732">Signal</keyword>
<dbReference type="EMBL" id="BSYR01000027">
    <property type="protein sequence ID" value="GMI95528.1"/>
    <property type="molecule type" value="Genomic_DNA"/>
</dbReference>
<feature type="chain" id="PRO_5040998798" evidence="1">
    <location>
        <begin position="16"/>
        <end position="67"/>
    </location>
</feature>
<gene>
    <name evidence="2" type="ORF">HRI_003222100</name>
</gene>
<proteinExistence type="predicted"/>
<evidence type="ECO:0000313" key="2">
    <source>
        <dbReference type="EMBL" id="GMI95528.1"/>
    </source>
</evidence>
<reference evidence="2" key="1">
    <citation type="submission" date="2023-05" db="EMBL/GenBank/DDBJ databases">
        <title>Genome and transcriptome analyses reveal genes involved in the formation of fine ridges on petal epidermal cells in Hibiscus trionum.</title>
        <authorList>
            <person name="Koshimizu S."/>
            <person name="Masuda S."/>
            <person name="Ishii T."/>
            <person name="Shirasu K."/>
            <person name="Hoshino A."/>
            <person name="Arita M."/>
        </authorList>
    </citation>
    <scope>NUCLEOTIDE SEQUENCE</scope>
    <source>
        <strain evidence="2">Hamamatsu line</strain>
    </source>
</reference>